<feature type="compositionally biased region" description="Low complexity" evidence="1">
    <location>
        <begin position="9"/>
        <end position="22"/>
    </location>
</feature>
<dbReference type="Proteomes" id="UP000000763">
    <property type="component" value="Chromosome 9"/>
</dbReference>
<evidence type="ECO:0000313" key="3">
    <source>
        <dbReference type="Proteomes" id="UP000000763"/>
    </source>
</evidence>
<protein>
    <submittedName>
        <fullName evidence="2">Uncharacterized protein</fullName>
    </submittedName>
</protein>
<reference evidence="3" key="2">
    <citation type="journal article" date="2008" name="Nucleic Acids Res.">
        <title>The rice annotation project database (RAP-DB): 2008 update.</title>
        <authorList>
            <consortium name="The rice annotation project (RAP)"/>
        </authorList>
    </citation>
    <scope>GENOME REANNOTATION</scope>
    <source>
        <strain evidence="3">cv. Nipponbare</strain>
    </source>
</reference>
<feature type="region of interest" description="Disordered" evidence="1">
    <location>
        <begin position="1"/>
        <end position="166"/>
    </location>
</feature>
<accession>Q69SF9</accession>
<reference evidence="3" key="1">
    <citation type="journal article" date="2005" name="Nature">
        <title>The map-based sequence of the rice genome.</title>
        <authorList>
            <consortium name="International rice genome sequencing project (IRGSP)"/>
            <person name="Matsumoto T."/>
            <person name="Wu J."/>
            <person name="Kanamori H."/>
            <person name="Katayose Y."/>
            <person name="Fujisawa M."/>
            <person name="Namiki N."/>
            <person name="Mizuno H."/>
            <person name="Yamamoto K."/>
            <person name="Antonio B.A."/>
            <person name="Baba T."/>
            <person name="Sakata K."/>
            <person name="Nagamura Y."/>
            <person name="Aoki H."/>
            <person name="Arikawa K."/>
            <person name="Arita K."/>
            <person name="Bito T."/>
            <person name="Chiden Y."/>
            <person name="Fujitsuka N."/>
            <person name="Fukunaka R."/>
            <person name="Hamada M."/>
            <person name="Harada C."/>
            <person name="Hayashi A."/>
            <person name="Hijishita S."/>
            <person name="Honda M."/>
            <person name="Hosokawa S."/>
            <person name="Ichikawa Y."/>
            <person name="Idonuma A."/>
            <person name="Iijima M."/>
            <person name="Ikeda M."/>
            <person name="Ikeno M."/>
            <person name="Ito K."/>
            <person name="Ito S."/>
            <person name="Ito T."/>
            <person name="Ito Y."/>
            <person name="Ito Y."/>
            <person name="Iwabuchi A."/>
            <person name="Kamiya K."/>
            <person name="Karasawa W."/>
            <person name="Kurita K."/>
            <person name="Katagiri S."/>
            <person name="Kikuta A."/>
            <person name="Kobayashi H."/>
            <person name="Kobayashi N."/>
            <person name="Machita K."/>
            <person name="Maehara T."/>
            <person name="Masukawa M."/>
            <person name="Mizubayashi T."/>
            <person name="Mukai Y."/>
            <person name="Nagasaki H."/>
            <person name="Nagata Y."/>
            <person name="Naito S."/>
            <person name="Nakashima M."/>
            <person name="Nakama Y."/>
            <person name="Nakamichi Y."/>
            <person name="Nakamura M."/>
            <person name="Meguro A."/>
            <person name="Negishi M."/>
            <person name="Ohta I."/>
            <person name="Ohta T."/>
            <person name="Okamoto M."/>
            <person name="Ono N."/>
            <person name="Saji S."/>
            <person name="Sakaguchi M."/>
            <person name="Sakai K."/>
            <person name="Shibata M."/>
            <person name="Shimokawa T."/>
            <person name="Song J."/>
            <person name="Takazaki Y."/>
            <person name="Terasawa K."/>
            <person name="Tsugane M."/>
            <person name="Tsuji K."/>
            <person name="Ueda S."/>
            <person name="Waki K."/>
            <person name="Yamagata H."/>
            <person name="Yamamoto M."/>
            <person name="Yamamoto S."/>
            <person name="Yamane H."/>
            <person name="Yoshiki S."/>
            <person name="Yoshihara R."/>
            <person name="Yukawa K."/>
            <person name="Zhong H."/>
            <person name="Yano M."/>
            <person name="Yuan Q."/>
            <person name="Ouyang S."/>
            <person name="Liu J."/>
            <person name="Jones K.M."/>
            <person name="Gansberger K."/>
            <person name="Moffat K."/>
            <person name="Hill J."/>
            <person name="Bera J."/>
            <person name="Fadrosh D."/>
            <person name="Jin S."/>
            <person name="Johri S."/>
            <person name="Kim M."/>
            <person name="Overton L."/>
            <person name="Reardon M."/>
            <person name="Tsitrin T."/>
            <person name="Vuong H."/>
            <person name="Weaver B."/>
            <person name="Ciecko A."/>
            <person name="Tallon L."/>
            <person name="Jackson J."/>
            <person name="Pai G."/>
            <person name="Aken S.V."/>
            <person name="Utterback T."/>
            <person name="Reidmuller S."/>
            <person name="Feldblyum T."/>
            <person name="Hsiao J."/>
            <person name="Zismann V."/>
            <person name="Iobst S."/>
            <person name="de Vazeille A.R."/>
            <person name="Buell C.R."/>
            <person name="Ying K."/>
            <person name="Li Y."/>
            <person name="Lu T."/>
            <person name="Huang Y."/>
            <person name="Zhao Q."/>
            <person name="Feng Q."/>
            <person name="Zhang L."/>
            <person name="Zhu J."/>
            <person name="Weng Q."/>
            <person name="Mu J."/>
            <person name="Lu Y."/>
            <person name="Fan D."/>
            <person name="Liu Y."/>
            <person name="Guan J."/>
            <person name="Zhang Y."/>
            <person name="Yu S."/>
            <person name="Liu X."/>
            <person name="Zhang Y."/>
            <person name="Hong G."/>
            <person name="Han B."/>
            <person name="Choisne N."/>
            <person name="Demange N."/>
            <person name="Orjeda G."/>
            <person name="Samain S."/>
            <person name="Cattolico L."/>
            <person name="Pelletier E."/>
            <person name="Couloux A."/>
            <person name="Segurens B."/>
            <person name="Wincker P."/>
            <person name="D'Hont A."/>
            <person name="Scarpelli C."/>
            <person name="Weissenbach J."/>
            <person name="Salanoubat M."/>
            <person name="Quetier F."/>
            <person name="Yu Y."/>
            <person name="Kim H.R."/>
            <person name="Rambo T."/>
            <person name="Currie J."/>
            <person name="Collura K."/>
            <person name="Luo M."/>
            <person name="Yang T."/>
            <person name="Ammiraju J.S.S."/>
            <person name="Engler F."/>
            <person name="Soderlund C."/>
            <person name="Wing R.A."/>
            <person name="Palmer L.E."/>
            <person name="de la Bastide M."/>
            <person name="Spiegel L."/>
            <person name="Nascimento L."/>
            <person name="Zutavern T."/>
            <person name="O'Shaughnessy A."/>
            <person name="Dike S."/>
            <person name="Dedhia N."/>
            <person name="Preston R."/>
            <person name="Balija V."/>
            <person name="McCombie W.R."/>
            <person name="Chow T."/>
            <person name="Chen H."/>
            <person name="Chung M."/>
            <person name="Chen C."/>
            <person name="Shaw J."/>
            <person name="Wu H."/>
            <person name="Hsiao K."/>
            <person name="Chao Y."/>
            <person name="Chu M."/>
            <person name="Cheng C."/>
            <person name="Hour A."/>
            <person name="Lee P."/>
            <person name="Lin S."/>
            <person name="Lin Y."/>
            <person name="Liou J."/>
            <person name="Liu S."/>
            <person name="Hsing Y."/>
            <person name="Raghuvanshi S."/>
            <person name="Mohanty A."/>
            <person name="Bharti A.K."/>
            <person name="Gaur A."/>
            <person name="Gupta V."/>
            <person name="Kumar D."/>
            <person name="Ravi V."/>
            <person name="Vij S."/>
            <person name="Kapur A."/>
            <person name="Khurana P."/>
            <person name="Khurana P."/>
            <person name="Khurana J.P."/>
            <person name="Tyagi A.K."/>
            <person name="Gaikwad K."/>
            <person name="Singh A."/>
            <person name="Dalal V."/>
            <person name="Srivastava S."/>
            <person name="Dixit A."/>
            <person name="Pal A.K."/>
            <person name="Ghazi I.A."/>
            <person name="Yadav M."/>
            <person name="Pandit A."/>
            <person name="Bhargava A."/>
            <person name="Sureshbabu K."/>
            <person name="Batra K."/>
            <person name="Sharma T.R."/>
            <person name="Mohapatra T."/>
            <person name="Singh N.K."/>
            <person name="Messing J."/>
            <person name="Nelson A.B."/>
            <person name="Fuks G."/>
            <person name="Kavchok S."/>
            <person name="Keizer G."/>
            <person name="Linton E."/>
            <person name="Llaca V."/>
            <person name="Song R."/>
            <person name="Tanyolac B."/>
            <person name="Young S."/>
            <person name="Ho-Il K."/>
            <person name="Hahn J.H."/>
            <person name="Sangsakoo G."/>
            <person name="Vanavichit A."/>
            <person name="de Mattos Luiz.A.T."/>
            <person name="Zimmer P.D."/>
            <person name="Malone G."/>
            <person name="Dellagostin O."/>
            <person name="de Oliveira A.C."/>
            <person name="Bevan M."/>
            <person name="Bancroft I."/>
            <person name="Minx P."/>
            <person name="Cordum H."/>
            <person name="Wilson R."/>
            <person name="Cheng Z."/>
            <person name="Jin W."/>
            <person name="Jiang J."/>
            <person name="Leong S.A."/>
            <person name="Iwama H."/>
            <person name="Gojobori T."/>
            <person name="Itoh T."/>
            <person name="Niimura Y."/>
            <person name="Fujii Y."/>
            <person name="Habara T."/>
            <person name="Sakai H."/>
            <person name="Sato Y."/>
            <person name="Wilson G."/>
            <person name="Kumar K."/>
            <person name="McCouch S."/>
            <person name="Juretic N."/>
            <person name="Hoen D."/>
            <person name="Wright S."/>
            <person name="Bruskiewich R."/>
            <person name="Bureau T."/>
            <person name="Miyao A."/>
            <person name="Hirochika H."/>
            <person name="Nishikawa T."/>
            <person name="Kadowaki K."/>
            <person name="Sugiura M."/>
            <person name="Burr B."/>
            <person name="Sasaki T."/>
        </authorList>
    </citation>
    <scope>NUCLEOTIDE SEQUENCE [LARGE SCALE GENOMIC DNA]</scope>
    <source>
        <strain evidence="3">cv. Nipponbare</strain>
    </source>
</reference>
<dbReference type="AlphaFoldDB" id="Q69SF9"/>
<gene>
    <name evidence="2" type="primary">OJ1112_E07.29</name>
</gene>
<dbReference type="PROSITE" id="PS51257">
    <property type="entry name" value="PROKAR_LIPOPROTEIN"/>
    <property type="match status" value="1"/>
</dbReference>
<feature type="compositionally biased region" description="Basic and acidic residues" evidence="1">
    <location>
        <begin position="144"/>
        <end position="154"/>
    </location>
</feature>
<dbReference type="EMBL" id="AP005092">
    <property type="protein sequence ID" value="BAD33337.1"/>
    <property type="molecule type" value="Genomic_DNA"/>
</dbReference>
<name>Q69SF9_ORYSJ</name>
<evidence type="ECO:0000313" key="2">
    <source>
        <dbReference type="EMBL" id="BAD33337.1"/>
    </source>
</evidence>
<proteinExistence type="predicted"/>
<evidence type="ECO:0000256" key="1">
    <source>
        <dbReference type="SAM" id="MobiDB-lite"/>
    </source>
</evidence>
<sequence>MSAAQGKRGAPASGVPGSAAQGCRSTVDRDHEGGPRPGPIGRAAATRLSSAQGRPTGHGDGDGPRARTRCWRRQPAAEAAAQRRREGGGAKRRLGRRGRGIEGRGRLTKGGRRGGRRRRTATANGDGDHGQTATTGGRGPECPKGGKERLEGGRRTTATGIHGRRG</sequence>
<feature type="compositionally biased region" description="Basic residues" evidence="1">
    <location>
        <begin position="106"/>
        <end position="120"/>
    </location>
</feature>
<organism evidence="2 3">
    <name type="scientific">Oryza sativa subsp. japonica</name>
    <name type="common">Rice</name>
    <dbReference type="NCBI Taxonomy" id="39947"/>
    <lineage>
        <taxon>Eukaryota</taxon>
        <taxon>Viridiplantae</taxon>
        <taxon>Streptophyta</taxon>
        <taxon>Embryophyta</taxon>
        <taxon>Tracheophyta</taxon>
        <taxon>Spermatophyta</taxon>
        <taxon>Magnoliopsida</taxon>
        <taxon>Liliopsida</taxon>
        <taxon>Poales</taxon>
        <taxon>Poaceae</taxon>
        <taxon>BOP clade</taxon>
        <taxon>Oryzoideae</taxon>
        <taxon>Oryzeae</taxon>
        <taxon>Oryzinae</taxon>
        <taxon>Oryza</taxon>
        <taxon>Oryza sativa</taxon>
    </lineage>
</organism>